<dbReference type="PANTHER" id="PTHR12128">
    <property type="entry name" value="DIHYDRODIPICOLINATE SYNTHASE"/>
    <property type="match status" value="1"/>
</dbReference>
<proteinExistence type="predicted"/>
<dbReference type="Proteomes" id="UP001430848">
    <property type="component" value="Unassembled WGS sequence"/>
</dbReference>
<evidence type="ECO:0000313" key="3">
    <source>
        <dbReference type="Proteomes" id="UP001430848"/>
    </source>
</evidence>
<dbReference type="CDD" id="cd00408">
    <property type="entry name" value="DHDPS-like"/>
    <property type="match status" value="1"/>
</dbReference>
<dbReference type="SUPFAM" id="SSF51569">
    <property type="entry name" value="Aldolase"/>
    <property type="match status" value="1"/>
</dbReference>
<dbReference type="Gene3D" id="3.20.20.70">
    <property type="entry name" value="Aldolase class I"/>
    <property type="match status" value="1"/>
</dbReference>
<dbReference type="SMART" id="SM01130">
    <property type="entry name" value="DHDPS"/>
    <property type="match status" value="1"/>
</dbReference>
<dbReference type="PANTHER" id="PTHR12128:SF66">
    <property type="entry name" value="4-HYDROXY-2-OXOGLUTARATE ALDOLASE, MITOCHONDRIAL"/>
    <property type="match status" value="1"/>
</dbReference>
<reference evidence="2 3" key="1">
    <citation type="submission" date="2024-02" db="EMBL/GenBank/DDBJ databases">
        <title>De novo assembly and annotation of 12 fungi associated with fruit tree decline syndrome in Ontario, Canada.</title>
        <authorList>
            <person name="Sulman M."/>
            <person name="Ellouze W."/>
            <person name="Ilyukhin E."/>
        </authorList>
    </citation>
    <scope>NUCLEOTIDE SEQUENCE [LARGE SCALE GENOMIC DNA]</scope>
    <source>
        <strain evidence="2 3">M169</strain>
    </source>
</reference>
<dbReference type="Pfam" id="PF00701">
    <property type="entry name" value="DHDPS"/>
    <property type="match status" value="1"/>
</dbReference>
<evidence type="ECO:0000313" key="2">
    <source>
        <dbReference type="EMBL" id="KAK7725574.1"/>
    </source>
</evidence>
<gene>
    <name evidence="2" type="ORF">SLS63_008029</name>
</gene>
<sequence>MATNGDRAANSGDNTIDPEKFKRLFFTPVVPFLHDDPYTIDYDGYRSFIRGFMQDEYLEQGIAIIANPEAGELFTLEREERRKVLQICIEEAAGRCPVIAGVVHVHTKGYIETAKDAQELGADGLFIFPPIGAGDIVAIWDSDKYPEIFSDIIKEVSAAVPLPVVIHPVGRYSIPFGQGLPIKTTKAILDACPNIVAWKMTYNFDGYRKIARFLQGYSRPVNILAAVGHYMHENHADRMFDGTSSGAWNYALEPMMEHLKAWRKGDWKAATDLWEGGGLAELQQCIFEDIGRLHVRYKTAVWLRGLIKTPVMRPPMPKPRLTEIEEIAQALVTANLQIIPESEIKQVIQSLNLVL</sequence>
<dbReference type="EMBL" id="JAKNSF020000048">
    <property type="protein sequence ID" value="KAK7725574.1"/>
    <property type="molecule type" value="Genomic_DNA"/>
</dbReference>
<dbReference type="InterPro" id="IPR013785">
    <property type="entry name" value="Aldolase_TIM"/>
</dbReference>
<evidence type="ECO:0008006" key="4">
    <source>
        <dbReference type="Google" id="ProtNLM"/>
    </source>
</evidence>
<organism evidence="2 3">
    <name type="scientific">Diaporthe eres</name>
    <name type="common">Phomopsis oblonga</name>
    <dbReference type="NCBI Taxonomy" id="83184"/>
    <lineage>
        <taxon>Eukaryota</taxon>
        <taxon>Fungi</taxon>
        <taxon>Dikarya</taxon>
        <taxon>Ascomycota</taxon>
        <taxon>Pezizomycotina</taxon>
        <taxon>Sordariomycetes</taxon>
        <taxon>Sordariomycetidae</taxon>
        <taxon>Diaporthales</taxon>
        <taxon>Diaporthaceae</taxon>
        <taxon>Diaporthe</taxon>
        <taxon>Diaporthe eres species complex</taxon>
    </lineage>
</organism>
<comment type="caution">
    <text evidence="2">The sequence shown here is derived from an EMBL/GenBank/DDBJ whole genome shotgun (WGS) entry which is preliminary data.</text>
</comment>
<keyword evidence="1" id="KW-0456">Lyase</keyword>
<protein>
    <recommendedName>
        <fullName evidence="4">Dihydrodipicolinate synthetase</fullName>
    </recommendedName>
</protein>
<evidence type="ECO:0000256" key="1">
    <source>
        <dbReference type="ARBA" id="ARBA00023239"/>
    </source>
</evidence>
<keyword evidence="3" id="KW-1185">Reference proteome</keyword>
<name>A0ABR1P3P5_DIAER</name>
<accession>A0ABR1P3P5</accession>
<dbReference type="InterPro" id="IPR002220">
    <property type="entry name" value="DapA-like"/>
</dbReference>